<feature type="coiled-coil region" evidence="1">
    <location>
        <begin position="119"/>
        <end position="160"/>
    </location>
</feature>
<evidence type="ECO:0000313" key="2">
    <source>
        <dbReference type="EMBL" id="CAK0841233.1"/>
    </source>
</evidence>
<keyword evidence="3" id="KW-1185">Reference proteome</keyword>
<dbReference type="PANTHER" id="PTHR38019:SF1">
    <property type="entry name" value="N-ACETYLTRANSFERASE DOMAIN-CONTAINING PROTEIN"/>
    <property type="match status" value="1"/>
</dbReference>
<reference evidence="2" key="1">
    <citation type="submission" date="2023-10" db="EMBL/GenBank/DDBJ databases">
        <authorList>
            <person name="Chen Y."/>
            <person name="Shah S."/>
            <person name="Dougan E. K."/>
            <person name="Thang M."/>
            <person name="Chan C."/>
        </authorList>
    </citation>
    <scope>NUCLEOTIDE SEQUENCE [LARGE SCALE GENOMIC DNA]</scope>
</reference>
<dbReference type="PANTHER" id="PTHR38019">
    <property type="entry name" value="KDA ANTIGEN P200, PUTATIVE-RELATED"/>
    <property type="match status" value="1"/>
</dbReference>
<organism evidence="2 3">
    <name type="scientific">Prorocentrum cordatum</name>
    <dbReference type="NCBI Taxonomy" id="2364126"/>
    <lineage>
        <taxon>Eukaryota</taxon>
        <taxon>Sar</taxon>
        <taxon>Alveolata</taxon>
        <taxon>Dinophyceae</taxon>
        <taxon>Prorocentrales</taxon>
        <taxon>Prorocentraceae</taxon>
        <taxon>Prorocentrum</taxon>
    </lineage>
</organism>
<evidence type="ECO:0000313" key="3">
    <source>
        <dbReference type="Proteomes" id="UP001189429"/>
    </source>
</evidence>
<comment type="caution">
    <text evidence="2">The sequence shown here is derived from an EMBL/GenBank/DDBJ whole genome shotgun (WGS) entry which is preliminary data.</text>
</comment>
<feature type="coiled-coil region" evidence="1">
    <location>
        <begin position="193"/>
        <end position="273"/>
    </location>
</feature>
<dbReference type="Proteomes" id="UP001189429">
    <property type="component" value="Unassembled WGS sequence"/>
</dbReference>
<accession>A0ABN9T800</accession>
<keyword evidence="1" id="KW-0175">Coiled coil</keyword>
<gene>
    <name evidence="2" type="ORF">PCOR1329_LOCUS36499</name>
</gene>
<dbReference type="InterPro" id="IPR010736">
    <property type="entry name" value="SHIPPO-rpt"/>
</dbReference>
<dbReference type="Pfam" id="PF07004">
    <property type="entry name" value="SHIPPO-rpt"/>
    <property type="match status" value="1"/>
</dbReference>
<dbReference type="EMBL" id="CAUYUJ010014439">
    <property type="protein sequence ID" value="CAK0841233.1"/>
    <property type="molecule type" value="Genomic_DNA"/>
</dbReference>
<protein>
    <submittedName>
        <fullName evidence="2">Uncharacterized protein</fullName>
    </submittedName>
</protein>
<proteinExistence type="predicted"/>
<name>A0ABN9T800_9DINO</name>
<sequence>MAAERAELALVAESGAAAPQPVGQQVLNTPRTREACRRLGLVLEDLQHRDKSEFALPGDIKEKQLLRYEHNEKRRKKWLGDVLAERAKVIAQDAQKGNAPGVQSGQFLSMLESLFDKEAKRLEADLKGQLRQHSSLVKENEEQLKKESQLQAKLMECERKKAAAAEHHQVNNGLAAKVNRERRAGKAVENRELVEAERIERHAKIQNERLAEEERLEKFREEKLQNCSDQTSLFRARVESMKEKRDDLLNERIQASEQRLQEMDRKMMEVQARREEDAKLRQVRSEEQHLHLMDVRESKNRIERVEGYRRDELRGQVEGNIERIETLLALKDQLIDQRKARNMKQDATKGSRGLNLRRDCLPGPGQYEAPQSTLLDAKTGKIGKEARVGIPDERCEANKYNPPPGYYDVKVLANGKSVETTSKPLKFSDRQRVSYLDQAIRDKSDVPAPGEYEQKAALDRRGAVIVRDKIQDQGLDKFSAKRLPAWQRPATETPGPAGYNTDAYLRKEVLRRVQRSLPDLTRDMLSGPPVKAR</sequence>
<evidence type="ECO:0000256" key="1">
    <source>
        <dbReference type="SAM" id="Coils"/>
    </source>
</evidence>